<evidence type="ECO:0000313" key="1">
    <source>
        <dbReference type="EMBL" id="CBI78262.1"/>
    </source>
</evidence>
<reference evidence="1" key="1">
    <citation type="journal article" date="2011" name="PLoS Genet.">
        <title>Parallel evolution of a type IV secretion system in radiating lineages of the host-restricted bacterial pathogen Bartonella.</title>
        <authorList>
            <person name="Engel P."/>
            <person name="Salzburger W."/>
            <person name="Liesch M."/>
            <person name="Chang C.C."/>
            <person name="Maruyama S."/>
            <person name="Lanz C."/>
            <person name="Calteau A."/>
            <person name="Lajus A."/>
            <person name="Medigue C."/>
            <person name="Schuster S.C."/>
            <person name="Dehio C."/>
        </authorList>
    </citation>
    <scope>NUCLEOTIDE SEQUENCE</scope>
    <source>
        <strain evidence="1">ATCC BAA-1498</strain>
    </source>
</reference>
<dbReference type="AlphaFoldDB" id="E6YN24"/>
<gene>
    <name evidence="1" type="ORF">BARRO_120024</name>
    <name evidence="2" type="ORF">BARRO_120049</name>
</gene>
<evidence type="ECO:0000313" key="2">
    <source>
        <dbReference type="EMBL" id="CBI78281.1"/>
    </source>
</evidence>
<proteinExistence type="predicted"/>
<protein>
    <submittedName>
        <fullName evidence="1">Uncharacterized protein</fullName>
    </submittedName>
</protein>
<dbReference type="EMBL" id="FN645466">
    <property type="protein sequence ID" value="CBI78262.1"/>
    <property type="molecule type" value="Genomic_DNA"/>
</dbReference>
<name>E6YN24_9HYPH</name>
<accession>E6YN24</accession>
<organism evidence="1">
    <name type="scientific">Bartonella rochalimae ATCC BAA-1498</name>
    <dbReference type="NCBI Taxonomy" id="685782"/>
    <lineage>
        <taxon>Bacteria</taxon>
        <taxon>Pseudomonadati</taxon>
        <taxon>Pseudomonadota</taxon>
        <taxon>Alphaproteobacteria</taxon>
        <taxon>Hyphomicrobiales</taxon>
        <taxon>Bartonellaceae</taxon>
        <taxon>Bartonella</taxon>
    </lineage>
</organism>
<dbReference type="EMBL" id="FN645466">
    <property type="protein sequence ID" value="CBI78281.1"/>
    <property type="molecule type" value="Genomic_DNA"/>
</dbReference>
<sequence>MTTPMMIHLSFLYYRLIKEKLSAKIFYNGKQLTRLLLKFSTRENGGRQKGAD</sequence>